<comment type="similarity">
    <text evidence="2">Belongs to the major facilitator superfamily. Sugar transporter (TC 2.A.1.1) family.</text>
</comment>
<dbReference type="GO" id="GO:0005351">
    <property type="term" value="F:carbohydrate:proton symporter activity"/>
    <property type="evidence" value="ECO:0007669"/>
    <property type="project" value="TreeGrafter"/>
</dbReference>
<keyword evidence="3 6" id="KW-0812">Transmembrane</keyword>
<dbReference type="InterPro" id="IPR050360">
    <property type="entry name" value="MFS_Sugar_Transporters"/>
</dbReference>
<evidence type="ECO:0000256" key="1">
    <source>
        <dbReference type="ARBA" id="ARBA00004141"/>
    </source>
</evidence>
<name>A0A6G0X391_9STRA</name>
<evidence type="ECO:0000313" key="9">
    <source>
        <dbReference type="Proteomes" id="UP000481153"/>
    </source>
</evidence>
<accession>A0A6G0X391</accession>
<keyword evidence="5 6" id="KW-0472">Membrane</keyword>
<dbReference type="AlphaFoldDB" id="A0A6G0X391"/>
<dbReference type="Gene3D" id="1.20.1250.20">
    <property type="entry name" value="MFS general substrate transporter like domains"/>
    <property type="match status" value="1"/>
</dbReference>
<dbReference type="InterPro" id="IPR005828">
    <property type="entry name" value="MFS_sugar_transport-like"/>
</dbReference>
<evidence type="ECO:0000313" key="8">
    <source>
        <dbReference type="EMBL" id="KAF0734251.1"/>
    </source>
</evidence>
<evidence type="ECO:0000256" key="3">
    <source>
        <dbReference type="ARBA" id="ARBA00022692"/>
    </source>
</evidence>
<dbReference type="SUPFAM" id="SSF103473">
    <property type="entry name" value="MFS general substrate transporter"/>
    <property type="match status" value="1"/>
</dbReference>
<dbReference type="PANTHER" id="PTHR48022:SF2">
    <property type="entry name" value="PLASTIDIC GLUCOSE TRANSPORTER 4"/>
    <property type="match status" value="1"/>
</dbReference>
<dbReference type="PROSITE" id="PS00217">
    <property type="entry name" value="SUGAR_TRANSPORT_2"/>
    <property type="match status" value="1"/>
</dbReference>
<dbReference type="GO" id="GO:0016020">
    <property type="term" value="C:membrane"/>
    <property type="evidence" value="ECO:0007669"/>
    <property type="project" value="UniProtKB-SubCell"/>
</dbReference>
<sequence>MRCSVAIALLGATQFGWMMSEMAHLPFNNASLCRLPHIPPGQCLLYPGHTNNEWTRQSTAWAVGGAIGALLSICPADRFGRQRTLGLNGVIMIAGAFVQMFATDIDTFAVGRGISGIASGVAVNVLNNYLREVAPKQWRMFYMVMFQVVAAATALIVSALFFAIPKLPTSEWHFKPLFGGPIVIGLLVLATMRFIVESPAWLLLHQREDEAKEAMARLYVGDVQAPFAELTESMRVQTEEVEASSSKLALLVSSRYRVQFAIAVVLGTMQQLAGLPAMVVYGPSIFKSVNLADLRLSNIFINFGRCWTMFIAAAVFGHKFKRRTLLMPLSLVMSVAALCFTLCQVHQNDTTHWLIIACLLFFMSSYSFSIGSMGWVISTELLPEALAPTSGAFATFGTWTAQFLIGVFFQQISNTRHWGTQAFAIFSVIMLVFAIFAYFFVPETSNTTSMEVRALYVKDQFTEGCNDCAEIVTPKDEV</sequence>
<dbReference type="PANTHER" id="PTHR48022">
    <property type="entry name" value="PLASTIDIC GLUCOSE TRANSPORTER 4"/>
    <property type="match status" value="1"/>
</dbReference>
<comment type="subcellular location">
    <subcellularLocation>
        <location evidence="1">Membrane</location>
        <topology evidence="1">Multi-pass membrane protein</topology>
    </subcellularLocation>
</comment>
<feature type="transmembrane region" description="Helical" evidence="6">
    <location>
        <begin position="142"/>
        <end position="164"/>
    </location>
</feature>
<keyword evidence="9" id="KW-1185">Reference proteome</keyword>
<feature type="transmembrane region" description="Helical" evidence="6">
    <location>
        <begin position="260"/>
        <end position="279"/>
    </location>
</feature>
<dbReference type="InterPro" id="IPR020846">
    <property type="entry name" value="MFS_dom"/>
</dbReference>
<dbReference type="InterPro" id="IPR036259">
    <property type="entry name" value="MFS_trans_sf"/>
</dbReference>
<feature type="transmembrane region" description="Helical" evidence="6">
    <location>
        <begin position="389"/>
        <end position="409"/>
    </location>
</feature>
<comment type="caution">
    <text evidence="8">The sequence shown here is derived from an EMBL/GenBank/DDBJ whole genome shotgun (WGS) entry which is preliminary data.</text>
</comment>
<gene>
    <name evidence="8" type="ORF">Ae201684_009112</name>
</gene>
<feature type="transmembrane region" description="Helical" evidence="6">
    <location>
        <begin position="108"/>
        <end position="130"/>
    </location>
</feature>
<evidence type="ECO:0000256" key="5">
    <source>
        <dbReference type="ARBA" id="ARBA00023136"/>
    </source>
</evidence>
<dbReference type="InterPro" id="IPR005829">
    <property type="entry name" value="Sugar_transporter_CS"/>
</dbReference>
<feature type="domain" description="Major facilitator superfamily (MFS) profile" evidence="7">
    <location>
        <begin position="4"/>
        <end position="445"/>
    </location>
</feature>
<evidence type="ECO:0000256" key="4">
    <source>
        <dbReference type="ARBA" id="ARBA00022989"/>
    </source>
</evidence>
<protein>
    <recommendedName>
        <fullName evidence="7">Major facilitator superfamily (MFS) profile domain-containing protein</fullName>
    </recommendedName>
</protein>
<evidence type="ECO:0000256" key="2">
    <source>
        <dbReference type="ARBA" id="ARBA00010992"/>
    </source>
</evidence>
<organism evidence="8 9">
    <name type="scientific">Aphanomyces euteiches</name>
    <dbReference type="NCBI Taxonomy" id="100861"/>
    <lineage>
        <taxon>Eukaryota</taxon>
        <taxon>Sar</taxon>
        <taxon>Stramenopiles</taxon>
        <taxon>Oomycota</taxon>
        <taxon>Saprolegniomycetes</taxon>
        <taxon>Saprolegniales</taxon>
        <taxon>Verrucalvaceae</taxon>
        <taxon>Aphanomyces</taxon>
    </lineage>
</organism>
<dbReference type="Pfam" id="PF00083">
    <property type="entry name" value="Sugar_tr"/>
    <property type="match status" value="1"/>
</dbReference>
<reference evidence="8 9" key="1">
    <citation type="submission" date="2019-07" db="EMBL/GenBank/DDBJ databases">
        <title>Genomics analysis of Aphanomyces spp. identifies a new class of oomycete effector associated with host adaptation.</title>
        <authorList>
            <person name="Gaulin E."/>
        </authorList>
    </citation>
    <scope>NUCLEOTIDE SEQUENCE [LARGE SCALE GENOMIC DNA]</scope>
    <source>
        <strain evidence="8 9">ATCC 201684</strain>
    </source>
</reference>
<dbReference type="VEuPathDB" id="FungiDB:AeMF1_015164"/>
<evidence type="ECO:0000259" key="7">
    <source>
        <dbReference type="PROSITE" id="PS50850"/>
    </source>
</evidence>
<feature type="transmembrane region" description="Helical" evidence="6">
    <location>
        <begin position="85"/>
        <end position="102"/>
    </location>
</feature>
<dbReference type="PROSITE" id="PS50850">
    <property type="entry name" value="MFS"/>
    <property type="match status" value="1"/>
</dbReference>
<keyword evidence="4 6" id="KW-1133">Transmembrane helix</keyword>
<evidence type="ECO:0000256" key="6">
    <source>
        <dbReference type="SAM" id="Phobius"/>
    </source>
</evidence>
<proteinExistence type="inferred from homology"/>
<feature type="transmembrane region" description="Helical" evidence="6">
    <location>
        <begin position="176"/>
        <end position="196"/>
    </location>
</feature>
<dbReference type="Proteomes" id="UP000481153">
    <property type="component" value="Unassembled WGS sequence"/>
</dbReference>
<feature type="transmembrane region" description="Helical" evidence="6">
    <location>
        <begin position="421"/>
        <end position="441"/>
    </location>
</feature>
<dbReference type="EMBL" id="VJMJ01000117">
    <property type="protein sequence ID" value="KAF0734251.1"/>
    <property type="molecule type" value="Genomic_DNA"/>
</dbReference>
<feature type="transmembrane region" description="Helical" evidence="6">
    <location>
        <begin position="325"/>
        <end position="347"/>
    </location>
</feature>
<feature type="transmembrane region" description="Helical" evidence="6">
    <location>
        <begin position="353"/>
        <end position="377"/>
    </location>
</feature>